<dbReference type="Proteomes" id="UP000663828">
    <property type="component" value="Unassembled WGS sequence"/>
</dbReference>
<keyword evidence="14" id="KW-1185">Reference proteome</keyword>
<comment type="similarity">
    <text evidence="2">Belongs to the cation diffusion facilitator (CDF) transporter (TC 2.A.4) family. SLC30A subfamily.</text>
</comment>
<feature type="domain" description="Cation efflux protein cytoplasmic" evidence="11">
    <location>
        <begin position="310"/>
        <end position="373"/>
    </location>
</feature>
<evidence type="ECO:0000256" key="7">
    <source>
        <dbReference type="ARBA" id="ARBA00023136"/>
    </source>
</evidence>
<dbReference type="SUPFAM" id="SSF161111">
    <property type="entry name" value="Cation efflux protein transmembrane domain-like"/>
    <property type="match status" value="1"/>
</dbReference>
<proteinExistence type="inferred from homology"/>
<dbReference type="Pfam" id="PF01545">
    <property type="entry name" value="Cation_efflux"/>
    <property type="match status" value="1"/>
</dbReference>
<feature type="transmembrane region" description="Helical" evidence="9">
    <location>
        <begin position="129"/>
        <end position="148"/>
    </location>
</feature>
<evidence type="ECO:0000256" key="2">
    <source>
        <dbReference type="ARBA" id="ARBA00008873"/>
    </source>
</evidence>
<dbReference type="InterPro" id="IPR036837">
    <property type="entry name" value="Cation_efflux_CTD_sf"/>
</dbReference>
<dbReference type="GO" id="GO:0010312">
    <property type="term" value="P:detoxification of zinc ion"/>
    <property type="evidence" value="ECO:0007669"/>
    <property type="project" value="TreeGrafter"/>
</dbReference>
<evidence type="ECO:0000256" key="3">
    <source>
        <dbReference type="ARBA" id="ARBA00022448"/>
    </source>
</evidence>
<dbReference type="Pfam" id="PF16916">
    <property type="entry name" value="ZT_dimer"/>
    <property type="match status" value="1"/>
</dbReference>
<keyword evidence="7 9" id="KW-0472">Membrane</keyword>
<comment type="caution">
    <text evidence="13">The sequence shown here is derived from an EMBL/GenBank/DDBJ whole genome shotgun (WGS) entry which is preliminary data.</text>
</comment>
<feature type="transmembrane region" description="Helical" evidence="9">
    <location>
        <begin position="92"/>
        <end position="117"/>
    </location>
</feature>
<feature type="region of interest" description="Disordered" evidence="8">
    <location>
        <begin position="190"/>
        <end position="225"/>
    </location>
</feature>
<accession>A0A814ZLI7</accession>
<dbReference type="PANTHER" id="PTHR45820">
    <property type="entry name" value="FI23527P1"/>
    <property type="match status" value="1"/>
</dbReference>
<evidence type="ECO:0000313" key="14">
    <source>
        <dbReference type="Proteomes" id="UP000663828"/>
    </source>
</evidence>
<dbReference type="InterPro" id="IPR058533">
    <property type="entry name" value="Cation_efflux_TM"/>
</dbReference>
<dbReference type="InterPro" id="IPR027469">
    <property type="entry name" value="Cation_efflux_TMD_sf"/>
</dbReference>
<dbReference type="Proteomes" id="UP000663852">
    <property type="component" value="Unassembled WGS sequence"/>
</dbReference>
<dbReference type="InterPro" id="IPR027470">
    <property type="entry name" value="Cation_efflux_CTD"/>
</dbReference>
<keyword evidence="4 9" id="KW-0812">Transmembrane</keyword>
<dbReference type="InterPro" id="IPR002524">
    <property type="entry name" value="Cation_efflux"/>
</dbReference>
<feature type="domain" description="Cation efflux protein transmembrane" evidence="10">
    <location>
        <begin position="30"/>
        <end position="296"/>
    </location>
</feature>
<dbReference type="PANTHER" id="PTHR45820:SF4">
    <property type="entry name" value="ZINC TRANSPORTER 63C, ISOFORM F"/>
    <property type="match status" value="1"/>
</dbReference>
<keyword evidence="5" id="KW-0862">Zinc</keyword>
<feature type="transmembrane region" description="Helical" evidence="9">
    <location>
        <begin position="239"/>
        <end position="259"/>
    </location>
</feature>
<evidence type="ECO:0008006" key="15">
    <source>
        <dbReference type="Google" id="ProtNLM"/>
    </source>
</evidence>
<dbReference type="GO" id="GO:0005385">
    <property type="term" value="F:zinc ion transmembrane transporter activity"/>
    <property type="evidence" value="ECO:0007669"/>
    <property type="project" value="TreeGrafter"/>
</dbReference>
<feature type="region of interest" description="Disordered" evidence="8">
    <location>
        <begin position="154"/>
        <end position="178"/>
    </location>
</feature>
<evidence type="ECO:0000313" key="13">
    <source>
        <dbReference type="EMBL" id="CAF1247010.1"/>
    </source>
</evidence>
<evidence type="ECO:0000313" key="12">
    <source>
        <dbReference type="EMBL" id="CAF1060650.1"/>
    </source>
</evidence>
<feature type="transmembrane region" description="Helical" evidence="9">
    <location>
        <begin position="265"/>
        <end position="288"/>
    </location>
</feature>
<keyword evidence="6 9" id="KW-1133">Transmembrane helix</keyword>
<dbReference type="EMBL" id="CAJNOR010002094">
    <property type="protein sequence ID" value="CAF1247010.1"/>
    <property type="molecule type" value="Genomic_DNA"/>
</dbReference>
<organism evidence="13 14">
    <name type="scientific">Adineta ricciae</name>
    <name type="common">Rotifer</name>
    <dbReference type="NCBI Taxonomy" id="249248"/>
    <lineage>
        <taxon>Eukaryota</taxon>
        <taxon>Metazoa</taxon>
        <taxon>Spiralia</taxon>
        <taxon>Gnathifera</taxon>
        <taxon>Rotifera</taxon>
        <taxon>Eurotatoria</taxon>
        <taxon>Bdelloidea</taxon>
        <taxon>Adinetida</taxon>
        <taxon>Adinetidae</taxon>
        <taxon>Adineta</taxon>
    </lineage>
</organism>
<dbReference type="SUPFAM" id="SSF160240">
    <property type="entry name" value="Cation efflux protein cytoplasmic domain-like"/>
    <property type="match status" value="1"/>
</dbReference>
<name>A0A814ZLI7_ADIRI</name>
<reference evidence="13" key="1">
    <citation type="submission" date="2021-02" db="EMBL/GenBank/DDBJ databases">
        <authorList>
            <person name="Nowell W R."/>
        </authorList>
    </citation>
    <scope>NUCLEOTIDE SEQUENCE</scope>
</reference>
<dbReference type="OrthoDB" id="29444at2759"/>
<dbReference type="EMBL" id="CAJNOJ010000082">
    <property type="protein sequence ID" value="CAF1060650.1"/>
    <property type="molecule type" value="Genomic_DNA"/>
</dbReference>
<dbReference type="GO" id="GO:0016020">
    <property type="term" value="C:membrane"/>
    <property type="evidence" value="ECO:0007669"/>
    <property type="project" value="UniProtKB-SubCell"/>
</dbReference>
<evidence type="ECO:0000259" key="11">
    <source>
        <dbReference type="Pfam" id="PF16916"/>
    </source>
</evidence>
<dbReference type="Gene3D" id="1.20.1510.10">
    <property type="entry name" value="Cation efflux protein transmembrane domain"/>
    <property type="match status" value="1"/>
</dbReference>
<sequence>MAHHTHSHSHSEGKASLHVSKTCRLGTVLGLTIAFFFVELIGGYVMESVAIAADAIHMLSDSGALIIAMVSVRIAKRKSAKNTFGWVRAQELGAMVNCILLMSLCFTVIVQAIKRIIAPGAIEKEYLRYYIIIGIVGLVINLMALVILRGDMAHGHSHGGGGGKKAKHRKSGKKDEDSIEIGDSEHLCSDEHATGEGHHGHSHSHAVSDKNEATNAKHKKKTRAAGGEQMNIHGAFLHVLNDALGSLVVIVSGIALLLWPHKLWVIYIDPVASLLMISMIVIFTIPLLRESALVLLQTAPTHIEVADLQKRLVQQVPGVLAVHEFHVWQLSGSKIIASAHIRCHNLSGYMDIAEQVKDFFHQEGIHSTTIQPEFIDDQEIILGTVGDKECILECLKDCSMNTCCGQPSSYIKQRPNRINGNTTEPSENPILCGQKELIIPSIEIISPTRSNSYVE</sequence>
<dbReference type="NCBIfam" id="TIGR01297">
    <property type="entry name" value="CDF"/>
    <property type="match status" value="1"/>
</dbReference>
<feature type="compositionally biased region" description="Basic and acidic residues" evidence="8">
    <location>
        <begin position="190"/>
        <end position="199"/>
    </location>
</feature>
<comment type="subcellular location">
    <subcellularLocation>
        <location evidence="1">Membrane</location>
        <topology evidence="1">Multi-pass membrane protein</topology>
    </subcellularLocation>
</comment>
<dbReference type="AlphaFoldDB" id="A0A814ZLI7"/>
<protein>
    <recommendedName>
        <fullName evidence="15">Zinc transporter 1</fullName>
    </recommendedName>
</protein>
<evidence type="ECO:0000256" key="1">
    <source>
        <dbReference type="ARBA" id="ARBA00004141"/>
    </source>
</evidence>
<dbReference type="GO" id="GO:0006882">
    <property type="term" value="P:intracellular zinc ion homeostasis"/>
    <property type="evidence" value="ECO:0007669"/>
    <property type="project" value="TreeGrafter"/>
</dbReference>
<evidence type="ECO:0000256" key="4">
    <source>
        <dbReference type="ARBA" id="ARBA00022692"/>
    </source>
</evidence>
<gene>
    <name evidence="12" type="ORF">EDS130_LOCUS17899</name>
    <name evidence="13" type="ORF">XAT740_LOCUS26048</name>
</gene>
<evidence type="ECO:0000256" key="8">
    <source>
        <dbReference type="SAM" id="MobiDB-lite"/>
    </source>
</evidence>
<evidence type="ECO:0000256" key="6">
    <source>
        <dbReference type="ARBA" id="ARBA00022989"/>
    </source>
</evidence>
<feature type="transmembrane region" description="Helical" evidence="9">
    <location>
        <begin position="25"/>
        <end position="45"/>
    </location>
</feature>
<evidence type="ECO:0000256" key="5">
    <source>
        <dbReference type="ARBA" id="ARBA00022833"/>
    </source>
</evidence>
<keyword evidence="3" id="KW-0813">Transport</keyword>
<evidence type="ECO:0000256" key="9">
    <source>
        <dbReference type="SAM" id="Phobius"/>
    </source>
</evidence>
<evidence type="ECO:0000259" key="10">
    <source>
        <dbReference type="Pfam" id="PF01545"/>
    </source>
</evidence>
<feature type="transmembrane region" description="Helical" evidence="9">
    <location>
        <begin position="51"/>
        <end position="72"/>
    </location>
</feature>